<gene>
    <name evidence="2" type="ORF">B0H16DRAFT_1711312</name>
</gene>
<comment type="caution">
    <text evidence="2">The sequence shown here is derived from an EMBL/GenBank/DDBJ whole genome shotgun (WGS) entry which is preliminary data.</text>
</comment>
<dbReference type="EMBL" id="JARKIB010000006">
    <property type="protein sequence ID" value="KAJ7778962.1"/>
    <property type="molecule type" value="Genomic_DNA"/>
</dbReference>
<dbReference type="Proteomes" id="UP001215598">
    <property type="component" value="Unassembled WGS sequence"/>
</dbReference>
<protein>
    <submittedName>
        <fullName evidence="2">Uncharacterized protein</fullName>
    </submittedName>
</protein>
<proteinExistence type="predicted"/>
<evidence type="ECO:0000256" key="1">
    <source>
        <dbReference type="SAM" id="MobiDB-lite"/>
    </source>
</evidence>
<feature type="compositionally biased region" description="Basic and acidic residues" evidence="1">
    <location>
        <begin position="1"/>
        <end position="12"/>
    </location>
</feature>
<feature type="compositionally biased region" description="Polar residues" evidence="1">
    <location>
        <begin position="56"/>
        <end position="75"/>
    </location>
</feature>
<dbReference type="AlphaFoldDB" id="A0AAD7K5P8"/>
<evidence type="ECO:0000313" key="3">
    <source>
        <dbReference type="Proteomes" id="UP001215598"/>
    </source>
</evidence>
<sequence length="188" mass="19999">MPFQRIREHPDEEGYAPATPKRQRRLQKLGVTAEGTLPSPPATLRRSKRAALQAGTPATSKHSLAPSTTYSTSMPHASAGKHRVGLTAKILPERPTTPPPAKDPSHSGGGQPNLAPSPMQDAPIWRGECEIHTGTAGAAGIGVLHETQVAPGLSILEAEGLDGLGCSFRDIEEYVEGLFQYTSLPDWP</sequence>
<reference evidence="2" key="1">
    <citation type="submission" date="2023-03" db="EMBL/GenBank/DDBJ databases">
        <title>Massive genome expansion in bonnet fungi (Mycena s.s.) driven by repeated elements and novel gene families across ecological guilds.</title>
        <authorList>
            <consortium name="Lawrence Berkeley National Laboratory"/>
            <person name="Harder C.B."/>
            <person name="Miyauchi S."/>
            <person name="Viragh M."/>
            <person name="Kuo A."/>
            <person name="Thoen E."/>
            <person name="Andreopoulos B."/>
            <person name="Lu D."/>
            <person name="Skrede I."/>
            <person name="Drula E."/>
            <person name="Henrissat B."/>
            <person name="Morin E."/>
            <person name="Kohler A."/>
            <person name="Barry K."/>
            <person name="LaButti K."/>
            <person name="Morin E."/>
            <person name="Salamov A."/>
            <person name="Lipzen A."/>
            <person name="Mereny Z."/>
            <person name="Hegedus B."/>
            <person name="Baldrian P."/>
            <person name="Stursova M."/>
            <person name="Weitz H."/>
            <person name="Taylor A."/>
            <person name="Grigoriev I.V."/>
            <person name="Nagy L.G."/>
            <person name="Martin F."/>
            <person name="Kauserud H."/>
        </authorList>
    </citation>
    <scope>NUCLEOTIDE SEQUENCE</scope>
    <source>
        <strain evidence="2">CBHHK182m</strain>
    </source>
</reference>
<organism evidence="2 3">
    <name type="scientific">Mycena metata</name>
    <dbReference type="NCBI Taxonomy" id="1033252"/>
    <lineage>
        <taxon>Eukaryota</taxon>
        <taxon>Fungi</taxon>
        <taxon>Dikarya</taxon>
        <taxon>Basidiomycota</taxon>
        <taxon>Agaricomycotina</taxon>
        <taxon>Agaricomycetes</taxon>
        <taxon>Agaricomycetidae</taxon>
        <taxon>Agaricales</taxon>
        <taxon>Marasmiineae</taxon>
        <taxon>Mycenaceae</taxon>
        <taxon>Mycena</taxon>
    </lineage>
</organism>
<name>A0AAD7K5P8_9AGAR</name>
<accession>A0AAD7K5P8</accession>
<feature type="region of interest" description="Disordered" evidence="1">
    <location>
        <begin position="1"/>
        <end position="117"/>
    </location>
</feature>
<keyword evidence="3" id="KW-1185">Reference proteome</keyword>
<evidence type="ECO:0000313" key="2">
    <source>
        <dbReference type="EMBL" id="KAJ7778962.1"/>
    </source>
</evidence>